<evidence type="ECO:0000256" key="3">
    <source>
        <dbReference type="ARBA" id="ARBA00022670"/>
    </source>
</evidence>
<evidence type="ECO:0000256" key="5">
    <source>
        <dbReference type="ARBA" id="ARBA00022801"/>
    </source>
</evidence>
<keyword evidence="10" id="KW-1015">Disulfide bond</keyword>
<name>A0A9B0WIA3_CHRAS</name>
<dbReference type="InterPro" id="IPR043504">
    <property type="entry name" value="Peptidase_S1_PA_chymotrypsin"/>
</dbReference>
<keyword evidence="9 18" id="KW-0472">Membrane</keyword>
<dbReference type="GeneID" id="102819432"/>
<protein>
    <recommendedName>
        <fullName evidence="13">Transmembrane protease serine 5</fullName>
    </recommendedName>
    <alternativeName>
        <fullName evidence="14">Spinesin</fullName>
    </alternativeName>
</protein>
<dbReference type="SMART" id="SM00020">
    <property type="entry name" value="Tryp_SPc"/>
    <property type="match status" value="1"/>
</dbReference>
<dbReference type="PROSITE" id="PS00135">
    <property type="entry name" value="TRYPSIN_SER"/>
    <property type="match status" value="1"/>
</dbReference>
<evidence type="ECO:0000256" key="13">
    <source>
        <dbReference type="ARBA" id="ARBA00071705"/>
    </source>
</evidence>
<proteinExistence type="predicted"/>
<dbReference type="PROSITE" id="PS50240">
    <property type="entry name" value="TRYPSIN_DOM"/>
    <property type="match status" value="1"/>
</dbReference>
<dbReference type="Pfam" id="PF00089">
    <property type="entry name" value="Trypsin"/>
    <property type="match status" value="1"/>
</dbReference>
<dbReference type="PROSITE" id="PS00134">
    <property type="entry name" value="TRYPSIN_HIS"/>
    <property type="match status" value="1"/>
</dbReference>
<evidence type="ECO:0000256" key="1">
    <source>
        <dbReference type="ARBA" id="ARBA00004401"/>
    </source>
</evidence>
<dbReference type="PROSITE" id="PS00420">
    <property type="entry name" value="SRCR_1"/>
    <property type="match status" value="1"/>
</dbReference>
<dbReference type="CDD" id="cd00190">
    <property type="entry name" value="Tryp_SPc"/>
    <property type="match status" value="1"/>
</dbReference>
<dbReference type="Proteomes" id="UP000504623">
    <property type="component" value="Unplaced"/>
</dbReference>
<feature type="domain" description="SRCR" evidence="20">
    <location>
        <begin position="130"/>
        <end position="216"/>
    </location>
</feature>
<dbReference type="InterPro" id="IPR009003">
    <property type="entry name" value="Peptidase_S1_PA"/>
</dbReference>
<dbReference type="PROSITE" id="PS50287">
    <property type="entry name" value="SRCR_2"/>
    <property type="match status" value="1"/>
</dbReference>
<dbReference type="InterPro" id="IPR001314">
    <property type="entry name" value="Peptidase_S1A"/>
</dbReference>
<evidence type="ECO:0000256" key="9">
    <source>
        <dbReference type="ARBA" id="ARBA00023136"/>
    </source>
</evidence>
<organism evidence="21 22">
    <name type="scientific">Chrysochloris asiatica</name>
    <name type="common">Cape golden mole</name>
    <dbReference type="NCBI Taxonomy" id="185453"/>
    <lineage>
        <taxon>Eukaryota</taxon>
        <taxon>Metazoa</taxon>
        <taxon>Chordata</taxon>
        <taxon>Craniata</taxon>
        <taxon>Vertebrata</taxon>
        <taxon>Euteleostomi</taxon>
        <taxon>Mammalia</taxon>
        <taxon>Eutheria</taxon>
        <taxon>Afrotheria</taxon>
        <taxon>Chrysochloridae</taxon>
        <taxon>Chrysochlorinae</taxon>
        <taxon>Chrysochloris</taxon>
    </lineage>
</organism>
<dbReference type="FunFam" id="2.40.10.10:FF:000092">
    <property type="entry name" value="Transmembrane protease serine 5"/>
    <property type="match status" value="1"/>
</dbReference>
<evidence type="ECO:0000313" key="22">
    <source>
        <dbReference type="RefSeq" id="XP_006834035.1"/>
    </source>
</evidence>
<dbReference type="InterPro" id="IPR018114">
    <property type="entry name" value="TRYPSIN_HIS"/>
</dbReference>
<evidence type="ECO:0000256" key="8">
    <source>
        <dbReference type="ARBA" id="ARBA00022989"/>
    </source>
</evidence>
<comment type="caution">
    <text evidence="15">Lacks conserved residue(s) required for the propagation of feature annotation.</text>
</comment>
<evidence type="ECO:0000259" key="19">
    <source>
        <dbReference type="PROSITE" id="PS50240"/>
    </source>
</evidence>
<evidence type="ECO:0000256" key="18">
    <source>
        <dbReference type="SAM" id="Phobius"/>
    </source>
</evidence>
<comment type="function">
    <text evidence="12">May play a role in hearing.</text>
</comment>
<evidence type="ECO:0000256" key="17">
    <source>
        <dbReference type="SAM" id="MobiDB-lite"/>
    </source>
</evidence>
<gene>
    <name evidence="22" type="primary">TMPRSS5</name>
</gene>
<comment type="subcellular location">
    <subcellularLocation>
        <location evidence="1">Cell membrane</location>
        <topology evidence="1">Single-pass type II membrane protein</topology>
    </subcellularLocation>
</comment>
<evidence type="ECO:0000313" key="21">
    <source>
        <dbReference type="Proteomes" id="UP000504623"/>
    </source>
</evidence>
<reference evidence="22" key="1">
    <citation type="submission" date="2025-08" db="UniProtKB">
        <authorList>
            <consortium name="RefSeq"/>
        </authorList>
    </citation>
    <scope>IDENTIFICATION</scope>
    <source>
        <tissue evidence="22">Spleen</tissue>
    </source>
</reference>
<keyword evidence="21" id="KW-1185">Reference proteome</keyword>
<dbReference type="SUPFAM" id="SSF50494">
    <property type="entry name" value="Trypsin-like serine proteases"/>
    <property type="match status" value="1"/>
</dbReference>
<evidence type="ECO:0000256" key="14">
    <source>
        <dbReference type="ARBA" id="ARBA00075021"/>
    </source>
</evidence>
<dbReference type="GO" id="GO:0005886">
    <property type="term" value="C:plasma membrane"/>
    <property type="evidence" value="ECO:0007669"/>
    <property type="project" value="UniProtKB-SubCell"/>
</dbReference>
<dbReference type="InterPro" id="IPR036772">
    <property type="entry name" value="SRCR-like_dom_sf"/>
</dbReference>
<dbReference type="CTD" id="80975"/>
<feature type="transmembrane region" description="Helical" evidence="18">
    <location>
        <begin position="59"/>
        <end position="82"/>
    </location>
</feature>
<feature type="domain" description="Peptidase S1" evidence="19">
    <location>
        <begin position="227"/>
        <end position="462"/>
    </location>
</feature>
<keyword evidence="8 18" id="KW-1133">Transmembrane helix</keyword>
<keyword evidence="4 18" id="KW-0812">Transmembrane</keyword>
<evidence type="ECO:0000256" key="6">
    <source>
        <dbReference type="ARBA" id="ARBA00022825"/>
    </source>
</evidence>
<sequence length="510" mass="55134">MAKSLMMDDQGPVEAQDAEDGPGLGIVTAELGNQLWKPEVEQQPISQVGRWCSVRRSCAVMGILGLLAGVGIGSWLLVLYLWPAPSQPASGTLQGEEIALNCSGHSSEEALLPSPPKTVSFRINTEDFLLEAQVKARPDWLLVCHEGWSSVLGRRVCQSLGHLRLMHHKGVNLSDIKLNSSQEFAQLSPRLEGLLEDGWQPRANCTSGRIVSLKCSECGARPLASRIVGGQAVAPGRWPWQVSVALGSRHTCGGSLLAPHWVVTAAHCIHSFRLSRLSSWRVHAGLVSHSSVRPHQGTVVERIIPHPLYSSQNHDYDVALLRLRTPLNFSDTVGAVCLPAKEQHFPRDSDCWVSGWGHTDPTHTHNSDMLQDTVVPLLSTQLCNSSCMYSGALTPRMLCAGYLDGRADACQGDSGGPLVCQDGGTWRLVGVVSWGRGCAEPNHPGVYAKVAAFLDWIHDTAQVSLEAGIGPWGCLEKAPPNRPCTHLEEFSGRPSSPAFSLCTQEAQVPP</sequence>
<dbReference type="GO" id="GO:0006508">
    <property type="term" value="P:proteolysis"/>
    <property type="evidence" value="ECO:0007669"/>
    <property type="project" value="UniProtKB-KW"/>
</dbReference>
<dbReference type="Gene3D" id="2.40.10.10">
    <property type="entry name" value="Trypsin-like serine proteases"/>
    <property type="match status" value="1"/>
</dbReference>
<evidence type="ECO:0000256" key="11">
    <source>
        <dbReference type="ARBA" id="ARBA00023180"/>
    </source>
</evidence>
<evidence type="ECO:0000256" key="7">
    <source>
        <dbReference type="ARBA" id="ARBA00022968"/>
    </source>
</evidence>
<dbReference type="AlphaFoldDB" id="A0A9B0WIA3"/>
<dbReference type="RefSeq" id="XP_006834035.1">
    <property type="nucleotide sequence ID" value="XM_006833972.1"/>
</dbReference>
<dbReference type="InterPro" id="IPR001190">
    <property type="entry name" value="SRCR"/>
</dbReference>
<dbReference type="Pfam" id="PF15494">
    <property type="entry name" value="SRCR_2"/>
    <property type="match status" value="1"/>
</dbReference>
<evidence type="ECO:0000256" key="2">
    <source>
        <dbReference type="ARBA" id="ARBA00022475"/>
    </source>
</evidence>
<dbReference type="Gene3D" id="3.10.250.10">
    <property type="entry name" value="SRCR-like domain"/>
    <property type="match status" value="1"/>
</dbReference>
<dbReference type="GO" id="GO:0004252">
    <property type="term" value="F:serine-type endopeptidase activity"/>
    <property type="evidence" value="ECO:0007669"/>
    <property type="project" value="InterPro"/>
</dbReference>
<accession>A0A9B0WIA3</accession>
<dbReference type="InterPro" id="IPR033116">
    <property type="entry name" value="TRYPSIN_SER"/>
</dbReference>
<dbReference type="InterPro" id="IPR001254">
    <property type="entry name" value="Trypsin_dom"/>
</dbReference>
<keyword evidence="7" id="KW-0735">Signal-anchor</keyword>
<feature type="region of interest" description="Disordered" evidence="17">
    <location>
        <begin position="1"/>
        <end position="23"/>
    </location>
</feature>
<evidence type="ECO:0000256" key="12">
    <source>
        <dbReference type="ARBA" id="ARBA00056576"/>
    </source>
</evidence>
<keyword evidence="2" id="KW-1003">Cell membrane</keyword>
<evidence type="ECO:0000256" key="15">
    <source>
        <dbReference type="PROSITE-ProRule" id="PRU00196"/>
    </source>
</evidence>
<evidence type="ECO:0000259" key="20">
    <source>
        <dbReference type="PROSITE" id="PS50287"/>
    </source>
</evidence>
<evidence type="ECO:0000256" key="10">
    <source>
        <dbReference type="ARBA" id="ARBA00023157"/>
    </source>
</evidence>
<keyword evidence="11" id="KW-0325">Glycoprotein</keyword>
<dbReference type="SUPFAM" id="SSF56487">
    <property type="entry name" value="SRCR-like"/>
    <property type="match status" value="1"/>
</dbReference>
<keyword evidence="6 16" id="KW-0720">Serine protease</keyword>
<dbReference type="PRINTS" id="PR00722">
    <property type="entry name" value="CHYMOTRYPSIN"/>
</dbReference>
<dbReference type="OrthoDB" id="5979691at2759"/>
<dbReference type="PANTHER" id="PTHR24252:SF7">
    <property type="entry name" value="HYALIN"/>
    <property type="match status" value="1"/>
</dbReference>
<keyword evidence="3 16" id="KW-0645">Protease</keyword>
<dbReference type="PANTHER" id="PTHR24252">
    <property type="entry name" value="ACROSIN-RELATED"/>
    <property type="match status" value="1"/>
</dbReference>
<keyword evidence="5 16" id="KW-0378">Hydrolase</keyword>
<evidence type="ECO:0000256" key="4">
    <source>
        <dbReference type="ARBA" id="ARBA00022692"/>
    </source>
</evidence>
<evidence type="ECO:0000256" key="16">
    <source>
        <dbReference type="RuleBase" id="RU363034"/>
    </source>
</evidence>